<gene>
    <name evidence="5" type="primary">lytR</name>
    <name evidence="5" type="ordered locus">STHERM_c10310</name>
</gene>
<protein>
    <submittedName>
        <fullName evidence="5">Membrane-bound protein LytR</fullName>
    </submittedName>
</protein>
<dbReference type="Pfam" id="PF03816">
    <property type="entry name" value="LytR_cpsA_psr"/>
    <property type="match status" value="1"/>
</dbReference>
<organism evidence="5 6">
    <name type="scientific">Winmispira thermophila (strain ATCC 49972 / DSM 6192 / RI 19.B1)</name>
    <name type="common">Spirochaeta thermophila</name>
    <dbReference type="NCBI Taxonomy" id="665571"/>
    <lineage>
        <taxon>Bacteria</taxon>
        <taxon>Pseudomonadati</taxon>
        <taxon>Spirochaetota</taxon>
        <taxon>Spirochaetia</taxon>
        <taxon>Winmispirales</taxon>
        <taxon>Winmispiraceae</taxon>
        <taxon>Winmispira</taxon>
    </lineage>
</organism>
<feature type="domain" description="LytR/CpsA/Psr regulator C-terminal" evidence="4">
    <location>
        <begin position="302"/>
        <end position="389"/>
    </location>
</feature>
<feature type="domain" description="Cell envelope-related transcriptional attenuator" evidence="3">
    <location>
        <begin position="99"/>
        <end position="208"/>
    </location>
</feature>
<feature type="transmembrane region" description="Helical" evidence="2">
    <location>
        <begin position="12"/>
        <end position="32"/>
    </location>
</feature>
<keyword evidence="2" id="KW-0472">Membrane</keyword>
<evidence type="ECO:0000259" key="3">
    <source>
        <dbReference type="Pfam" id="PF03816"/>
    </source>
</evidence>
<name>E0RSJ0_WINT6</name>
<dbReference type="EMBL" id="CP001698">
    <property type="protein sequence ID" value="ADN01977.1"/>
    <property type="molecule type" value="Genomic_DNA"/>
</dbReference>
<evidence type="ECO:0000256" key="1">
    <source>
        <dbReference type="ARBA" id="ARBA00006068"/>
    </source>
</evidence>
<dbReference type="PANTHER" id="PTHR33392:SF6">
    <property type="entry name" value="POLYISOPRENYL-TEICHOIC ACID--PEPTIDOGLYCAN TEICHOIC ACID TRANSFERASE TAGU"/>
    <property type="match status" value="1"/>
</dbReference>
<dbReference type="InterPro" id="IPR004474">
    <property type="entry name" value="LytR_CpsA_psr"/>
</dbReference>
<evidence type="ECO:0000256" key="2">
    <source>
        <dbReference type="SAM" id="Phobius"/>
    </source>
</evidence>
<dbReference type="AlphaFoldDB" id="E0RSJ0"/>
<dbReference type="Pfam" id="PF13399">
    <property type="entry name" value="LytR_C"/>
    <property type="match status" value="1"/>
</dbReference>
<dbReference type="PANTHER" id="PTHR33392">
    <property type="entry name" value="POLYISOPRENYL-TEICHOIC ACID--PEPTIDOGLYCAN TEICHOIC ACID TRANSFERASE TAGU"/>
    <property type="match status" value="1"/>
</dbReference>
<evidence type="ECO:0000313" key="6">
    <source>
        <dbReference type="Proteomes" id="UP000001296"/>
    </source>
</evidence>
<dbReference type="InterPro" id="IPR050922">
    <property type="entry name" value="LytR/CpsA/Psr_CW_biosynth"/>
</dbReference>
<sequence length="396" mass="44568">MYDTRMRSSRLVVGLILGGIVLTILAVGFLVYSHVRVDDFTMKAGQKEVISFLWVVYDEEGGLMTEVLFFEPSRGNLAFLDVPFNTGMLFAELERIDSLDYAYRQRGISYLKKYVESLLGVEMDFVFEISLENLGKVVDLLEGIEVFIPEEISIKEPHRVLLPSGNVRLDGAKARQLVLYAARGKGTPPSDPEATSLRQQFFQSFISSCAQHPLLHHDKVVRLFLSLFSSSMNASSFRHFRDALGNAHLAGIVTQRVLGKISRVEEQDLLIPHFQGDLLRQTVQHLVGLLKEDSALSPIERRVTLQILNGTTVQGLARRTATLFEGFGYEVVSIGNAESDQEEYTRIIDRRGDPERAQNVARIIHCTRVESLMESDPPADITIILGRDFDGRYCKE</sequence>
<dbReference type="HOGENOM" id="CLU_690662_0_0_12"/>
<dbReference type="eggNOG" id="COG1316">
    <property type="taxonomic scope" value="Bacteria"/>
</dbReference>
<keyword evidence="2" id="KW-1133">Transmembrane helix</keyword>
<reference key="1">
    <citation type="submission" date="2009-08" db="EMBL/GenBank/DDBJ databases">
        <title>The genome sequence of Spirochaeta thermophila DSM6192.</title>
        <authorList>
            <person name="Angelov A."/>
            <person name="Mientus M."/>
            <person name="Wittenberg S."/>
            <person name="Lehmann R."/>
            <person name="Liesegang H."/>
            <person name="Daniel R."/>
            <person name="Liebl W."/>
        </authorList>
    </citation>
    <scope>NUCLEOTIDE SEQUENCE</scope>
    <source>
        <strain>DSM 6192</strain>
    </source>
</reference>
<evidence type="ECO:0000313" key="5">
    <source>
        <dbReference type="EMBL" id="ADN01977.1"/>
    </source>
</evidence>
<dbReference type="KEGG" id="sta:STHERM_c10310"/>
<dbReference type="InterPro" id="IPR027381">
    <property type="entry name" value="LytR/CpsA/Psr_C"/>
</dbReference>
<dbReference type="Gene3D" id="3.40.630.190">
    <property type="entry name" value="LCP protein"/>
    <property type="match status" value="1"/>
</dbReference>
<accession>E0RSJ0</accession>
<proteinExistence type="inferred from homology"/>
<dbReference type="PaxDb" id="665571-STHERM_c10310"/>
<dbReference type="Gene3D" id="3.30.70.2390">
    <property type="match status" value="1"/>
</dbReference>
<comment type="similarity">
    <text evidence="1">Belongs to the LytR/CpsA/Psr (LCP) family.</text>
</comment>
<keyword evidence="2" id="KW-0812">Transmembrane</keyword>
<evidence type="ECO:0000259" key="4">
    <source>
        <dbReference type="Pfam" id="PF13399"/>
    </source>
</evidence>
<dbReference type="Proteomes" id="UP000001296">
    <property type="component" value="Chromosome"/>
</dbReference>
<reference evidence="5 6" key="2">
    <citation type="journal article" date="2010" name="J. Bacteriol.">
        <title>Genome sequence of the polysaccharide-degrading, thermophilic anaerobe Spirochaeta thermophila DSM 6192.</title>
        <authorList>
            <person name="Angelov A."/>
            <person name="Liebl S."/>
            <person name="Ballschmiter M."/>
            <person name="Bomeke M."/>
            <person name="Lehmann R."/>
            <person name="Liesegang H."/>
            <person name="Daniel R."/>
            <person name="Liebl W."/>
        </authorList>
    </citation>
    <scope>NUCLEOTIDE SEQUENCE [LARGE SCALE GENOMIC DNA]</scope>
    <source>
        <strain evidence="6">ATCC 49972 / DSM 6192 / RI 19.B1</strain>
    </source>
</reference>